<evidence type="ECO:0000313" key="2">
    <source>
        <dbReference type="EMBL" id="KAF0501487.1"/>
    </source>
</evidence>
<dbReference type="Proteomes" id="UP000439903">
    <property type="component" value="Unassembled WGS sequence"/>
</dbReference>
<comment type="caution">
    <text evidence="2">The sequence shown here is derived from an EMBL/GenBank/DDBJ whole genome shotgun (WGS) entry which is preliminary data.</text>
</comment>
<organism evidence="2 3">
    <name type="scientific">Gigaspora margarita</name>
    <dbReference type="NCBI Taxonomy" id="4874"/>
    <lineage>
        <taxon>Eukaryota</taxon>
        <taxon>Fungi</taxon>
        <taxon>Fungi incertae sedis</taxon>
        <taxon>Mucoromycota</taxon>
        <taxon>Glomeromycotina</taxon>
        <taxon>Glomeromycetes</taxon>
        <taxon>Diversisporales</taxon>
        <taxon>Gigasporaceae</taxon>
        <taxon>Gigaspora</taxon>
    </lineage>
</organism>
<keyword evidence="3" id="KW-1185">Reference proteome</keyword>
<evidence type="ECO:0000313" key="3">
    <source>
        <dbReference type="Proteomes" id="UP000439903"/>
    </source>
</evidence>
<proteinExistence type="predicted"/>
<dbReference type="EMBL" id="WTPW01000536">
    <property type="protein sequence ID" value="KAF0501487.1"/>
    <property type="molecule type" value="Genomic_DNA"/>
</dbReference>
<feature type="compositionally biased region" description="Polar residues" evidence="1">
    <location>
        <begin position="193"/>
        <end position="204"/>
    </location>
</feature>
<accession>A0A8H4EK76</accession>
<gene>
    <name evidence="2" type="ORF">F8M41_019994</name>
</gene>
<sequence length="702" mass="78931">MLKLAKIIRNKKKKEDISALRKSADTLNDYSATSIVDKIDKIDKIDQTDHTNSSTFNQIENTSTDNVFNVESTTSKEEEDPVWSTIEWNVQSSGIDEVSVITSNVWNDDNQQQVHNIRSKKDGILRDDFEENVWADVQIVTSLPSYSFLAAELSNDLAQSENHNNKIPLTLHEKVGQLAQERNQGLLTPPRSPTSQNKENVSLFSSTKENIEDKAINYKTHTSEIDQMDHFNADTSFDGSNIKSSFDDPLAESSEGDKDFTYNENIDGCEDLFIINRKVDGNISSDSKESIDSAEYSYIKDSEINGQEVKINITRIENVQNDIMSLENHVVIDDNDDFEILTNDGKSNQGLTINFDHLGSLPDSTSLWIAVLDILGNSNKISQSTDEVSPSIEDLAYNAQESLDAQLTWMSIIKTWNYKESARFSWYGSQIQSSYLKSILSIYKIKPADQLPASELFGDNTTCSQTSIISSDQTSDKVIITNDSSSDDDIKHDSDVPEKLIDLELNRDSSVNSQADNLSTLPASPQKSDIIFDFEELVDLEFTNSTKELTKKIEDPIKLQEIPDQFQMFMEFANGNMESQSSLHLYDHETNSSFTSISSDFGEFVSAENVQTLPECSSFLPKFKEIASSVNDDNSLNPNLKQNLYNNSPELTPQDTWMSLSDLSFLEYITNTKTTSPKISSSEPHRDLLLDFNNFISLKSAK</sequence>
<name>A0A8H4EK76_GIGMA</name>
<evidence type="ECO:0000256" key="1">
    <source>
        <dbReference type="SAM" id="MobiDB-lite"/>
    </source>
</evidence>
<protein>
    <submittedName>
        <fullName evidence="2">Uncharacterized protein</fullName>
    </submittedName>
</protein>
<reference evidence="2 3" key="1">
    <citation type="journal article" date="2019" name="Environ. Microbiol.">
        <title>At the nexus of three kingdoms: the genome of the mycorrhizal fungus Gigaspora margarita provides insights into plant, endobacterial and fungal interactions.</title>
        <authorList>
            <person name="Venice F."/>
            <person name="Ghignone S."/>
            <person name="Salvioli di Fossalunga A."/>
            <person name="Amselem J."/>
            <person name="Novero M."/>
            <person name="Xianan X."/>
            <person name="Sedzielewska Toro K."/>
            <person name="Morin E."/>
            <person name="Lipzen A."/>
            <person name="Grigoriev I.V."/>
            <person name="Henrissat B."/>
            <person name="Martin F.M."/>
            <person name="Bonfante P."/>
        </authorList>
    </citation>
    <scope>NUCLEOTIDE SEQUENCE [LARGE SCALE GENOMIC DNA]</scope>
    <source>
        <strain evidence="2 3">BEG34</strain>
    </source>
</reference>
<dbReference type="OrthoDB" id="2429727at2759"/>
<dbReference type="AlphaFoldDB" id="A0A8H4EK76"/>
<feature type="region of interest" description="Disordered" evidence="1">
    <location>
        <begin position="185"/>
        <end position="204"/>
    </location>
</feature>